<proteinExistence type="predicted"/>
<evidence type="ECO:0000313" key="2">
    <source>
        <dbReference type="Proteomes" id="UP000799766"/>
    </source>
</evidence>
<dbReference type="Proteomes" id="UP000799766">
    <property type="component" value="Unassembled WGS sequence"/>
</dbReference>
<organism evidence="1 2">
    <name type="scientific">Lineolata rhizophorae</name>
    <dbReference type="NCBI Taxonomy" id="578093"/>
    <lineage>
        <taxon>Eukaryota</taxon>
        <taxon>Fungi</taxon>
        <taxon>Dikarya</taxon>
        <taxon>Ascomycota</taxon>
        <taxon>Pezizomycotina</taxon>
        <taxon>Dothideomycetes</taxon>
        <taxon>Dothideomycetes incertae sedis</taxon>
        <taxon>Lineolatales</taxon>
        <taxon>Lineolataceae</taxon>
        <taxon>Lineolata</taxon>
    </lineage>
</organism>
<sequence length="68" mass="7763">MVRGTFWCYARVCLLGVKELCLETSVFYTRFWPDWSSVSFPIQSSPLGARHRTSTVLPLRTSPSRPAL</sequence>
<dbReference type="EMBL" id="MU001687">
    <property type="protein sequence ID" value="KAF2455422.1"/>
    <property type="molecule type" value="Genomic_DNA"/>
</dbReference>
<keyword evidence="2" id="KW-1185">Reference proteome</keyword>
<gene>
    <name evidence="1" type="ORF">BDY21DRAFT_350800</name>
</gene>
<accession>A0A6A6NVD9</accession>
<protein>
    <submittedName>
        <fullName evidence="1">Uncharacterized protein</fullName>
    </submittedName>
</protein>
<dbReference type="AlphaFoldDB" id="A0A6A6NVD9"/>
<reference evidence="1" key="1">
    <citation type="journal article" date="2020" name="Stud. Mycol.">
        <title>101 Dothideomycetes genomes: a test case for predicting lifestyles and emergence of pathogens.</title>
        <authorList>
            <person name="Haridas S."/>
            <person name="Albert R."/>
            <person name="Binder M."/>
            <person name="Bloem J."/>
            <person name="Labutti K."/>
            <person name="Salamov A."/>
            <person name="Andreopoulos B."/>
            <person name="Baker S."/>
            <person name="Barry K."/>
            <person name="Bills G."/>
            <person name="Bluhm B."/>
            <person name="Cannon C."/>
            <person name="Castanera R."/>
            <person name="Culley D."/>
            <person name="Daum C."/>
            <person name="Ezra D."/>
            <person name="Gonzalez J."/>
            <person name="Henrissat B."/>
            <person name="Kuo A."/>
            <person name="Liang C."/>
            <person name="Lipzen A."/>
            <person name="Lutzoni F."/>
            <person name="Magnuson J."/>
            <person name="Mondo S."/>
            <person name="Nolan M."/>
            <person name="Ohm R."/>
            <person name="Pangilinan J."/>
            <person name="Park H.-J."/>
            <person name="Ramirez L."/>
            <person name="Alfaro M."/>
            <person name="Sun H."/>
            <person name="Tritt A."/>
            <person name="Yoshinaga Y."/>
            <person name="Zwiers L.-H."/>
            <person name="Turgeon B."/>
            <person name="Goodwin S."/>
            <person name="Spatafora J."/>
            <person name="Crous P."/>
            <person name="Grigoriev I."/>
        </authorList>
    </citation>
    <scope>NUCLEOTIDE SEQUENCE</scope>
    <source>
        <strain evidence="1">ATCC 16933</strain>
    </source>
</reference>
<evidence type="ECO:0000313" key="1">
    <source>
        <dbReference type="EMBL" id="KAF2455422.1"/>
    </source>
</evidence>
<name>A0A6A6NVD9_9PEZI</name>